<dbReference type="GO" id="GO:0003677">
    <property type="term" value="F:DNA binding"/>
    <property type="evidence" value="ECO:0007669"/>
    <property type="project" value="UniProtKB-KW"/>
</dbReference>
<dbReference type="InParanoid" id="M7XTH9"/>
<dbReference type="PANTHER" id="PTHR44688:SF16">
    <property type="entry name" value="DNA-BINDING TRANSCRIPTIONAL ACTIVATOR DEVR_DOSR"/>
    <property type="match status" value="1"/>
</dbReference>
<keyword evidence="6" id="KW-1185">Reference proteome</keyword>
<dbReference type="Proteomes" id="UP000010953">
    <property type="component" value="Unassembled WGS sequence"/>
</dbReference>
<dbReference type="InterPro" id="IPR011006">
    <property type="entry name" value="CheY-like_superfamily"/>
</dbReference>
<dbReference type="Gene3D" id="1.10.10.10">
    <property type="entry name" value="Winged helix-like DNA-binding domain superfamily/Winged helix DNA-binding domain"/>
    <property type="match status" value="1"/>
</dbReference>
<dbReference type="CDD" id="cd06170">
    <property type="entry name" value="LuxR_C_like"/>
    <property type="match status" value="1"/>
</dbReference>
<dbReference type="SUPFAM" id="SSF52172">
    <property type="entry name" value="CheY-like"/>
    <property type="match status" value="1"/>
</dbReference>
<accession>M7XTH9</accession>
<protein>
    <submittedName>
        <fullName evidence="5">Regulatory protein, LuxR:Response regulator receiver</fullName>
    </submittedName>
</protein>
<evidence type="ECO:0000256" key="3">
    <source>
        <dbReference type="ARBA" id="ARBA00023163"/>
    </source>
</evidence>
<sequence length="160" mass="18562">MDLLIIDLDDYAGDALSDIRHLLIKKPDLKILLIGNHEYESTIELFRLEGVKGYVGKGANFERLHLAIDLCLDGKPYFPPGKTRGVKFFTSNFFNKLRDDYQLSDREMEIMQLIFCQYETNEIAEKLSLSPHTVRTHRKRIYKKLKIHNLSGLLHLMPGI</sequence>
<gene>
    <name evidence="5" type="ORF">C943_02063</name>
</gene>
<evidence type="ECO:0000313" key="6">
    <source>
        <dbReference type="Proteomes" id="UP000010953"/>
    </source>
</evidence>
<dbReference type="SMART" id="SM00421">
    <property type="entry name" value="HTH_LUXR"/>
    <property type="match status" value="1"/>
</dbReference>
<dbReference type="PANTHER" id="PTHR44688">
    <property type="entry name" value="DNA-BINDING TRANSCRIPTIONAL ACTIVATOR DEVR_DOSR"/>
    <property type="match status" value="1"/>
</dbReference>
<dbReference type="InterPro" id="IPR036388">
    <property type="entry name" value="WH-like_DNA-bd_sf"/>
</dbReference>
<comment type="caution">
    <text evidence="5">The sequence shown here is derived from an EMBL/GenBank/DDBJ whole genome shotgun (WGS) entry which is preliminary data.</text>
</comment>
<keyword evidence="2" id="KW-0238">DNA-binding</keyword>
<evidence type="ECO:0000259" key="4">
    <source>
        <dbReference type="PROSITE" id="PS50043"/>
    </source>
</evidence>
<dbReference type="eggNOG" id="COG2197">
    <property type="taxonomic scope" value="Bacteria"/>
</dbReference>
<organism evidence="5 6">
    <name type="scientific">Mariniradius saccharolyticus AK6</name>
    <dbReference type="NCBI Taxonomy" id="1239962"/>
    <lineage>
        <taxon>Bacteria</taxon>
        <taxon>Pseudomonadati</taxon>
        <taxon>Bacteroidota</taxon>
        <taxon>Cytophagia</taxon>
        <taxon>Cytophagales</taxon>
        <taxon>Cyclobacteriaceae</taxon>
        <taxon>Mariniradius</taxon>
    </lineage>
</organism>
<evidence type="ECO:0000256" key="2">
    <source>
        <dbReference type="ARBA" id="ARBA00023125"/>
    </source>
</evidence>
<dbReference type="InterPro" id="IPR000792">
    <property type="entry name" value="Tscrpt_reg_LuxR_C"/>
</dbReference>
<keyword evidence="1" id="KW-0805">Transcription regulation</keyword>
<dbReference type="GO" id="GO:0006355">
    <property type="term" value="P:regulation of DNA-templated transcription"/>
    <property type="evidence" value="ECO:0007669"/>
    <property type="project" value="InterPro"/>
</dbReference>
<dbReference type="PRINTS" id="PR00038">
    <property type="entry name" value="HTHLUXR"/>
</dbReference>
<evidence type="ECO:0000256" key="1">
    <source>
        <dbReference type="ARBA" id="ARBA00023015"/>
    </source>
</evidence>
<dbReference type="Gene3D" id="3.40.50.2300">
    <property type="match status" value="1"/>
</dbReference>
<dbReference type="STRING" id="1239962.C943_02063"/>
<dbReference type="InterPro" id="IPR016032">
    <property type="entry name" value="Sig_transdc_resp-reg_C-effctor"/>
</dbReference>
<dbReference type="EMBL" id="AMZY02000018">
    <property type="protein sequence ID" value="EMS31792.1"/>
    <property type="molecule type" value="Genomic_DNA"/>
</dbReference>
<name>M7XTH9_9BACT</name>
<dbReference type="RefSeq" id="WP_008630575.1">
    <property type="nucleotide sequence ID" value="NZ_AMZY02000018.1"/>
</dbReference>
<keyword evidence="3" id="KW-0804">Transcription</keyword>
<dbReference type="Pfam" id="PF00196">
    <property type="entry name" value="GerE"/>
    <property type="match status" value="1"/>
</dbReference>
<dbReference type="PROSITE" id="PS50043">
    <property type="entry name" value="HTH_LUXR_2"/>
    <property type="match status" value="1"/>
</dbReference>
<dbReference type="AlphaFoldDB" id="M7XTH9"/>
<proteinExistence type="predicted"/>
<dbReference type="SUPFAM" id="SSF46894">
    <property type="entry name" value="C-terminal effector domain of the bipartite response regulators"/>
    <property type="match status" value="1"/>
</dbReference>
<evidence type="ECO:0000313" key="5">
    <source>
        <dbReference type="EMBL" id="EMS31792.1"/>
    </source>
</evidence>
<feature type="domain" description="HTH luxR-type" evidence="4">
    <location>
        <begin position="96"/>
        <end position="160"/>
    </location>
</feature>
<reference evidence="5" key="1">
    <citation type="submission" date="2013-01" db="EMBL/GenBank/DDBJ databases">
        <title>Genome assembly of Mariniradius saccharolyticus AK6.</title>
        <authorList>
            <person name="Vaidya B."/>
            <person name="Khatri I."/>
            <person name="Tanuku N.R.S."/>
            <person name="Subramanian S."/>
            <person name="Pinnaka A."/>
        </authorList>
    </citation>
    <scope>NUCLEOTIDE SEQUENCE [LARGE SCALE GENOMIC DNA]</scope>
    <source>
        <strain evidence="5">AK6</strain>
    </source>
</reference>